<evidence type="ECO:0000256" key="1">
    <source>
        <dbReference type="ARBA" id="ARBA00006068"/>
    </source>
</evidence>
<gene>
    <name evidence="5" type="ORF">KDK92_13505</name>
</gene>
<reference evidence="5" key="2">
    <citation type="submission" date="2021-04" db="EMBL/GenBank/DDBJ databases">
        <authorList>
            <person name="Dong X."/>
        </authorList>
    </citation>
    <scope>NUCLEOTIDE SEQUENCE</scope>
    <source>
        <strain evidence="5">ZWT</strain>
    </source>
</reference>
<evidence type="ECO:0000256" key="2">
    <source>
        <dbReference type="SAM" id="MobiDB-lite"/>
    </source>
</evidence>
<keyword evidence="6" id="KW-1185">Reference proteome</keyword>
<evidence type="ECO:0000259" key="4">
    <source>
        <dbReference type="Pfam" id="PF03816"/>
    </source>
</evidence>
<evidence type="ECO:0000256" key="3">
    <source>
        <dbReference type="SAM" id="Phobius"/>
    </source>
</evidence>
<dbReference type="InterPro" id="IPR004474">
    <property type="entry name" value="LytR_CpsA_psr"/>
</dbReference>
<sequence>MSEDQNRTPRKSTGTSTRKRRKKKKKRSTLDRVLSILIILIMVACMIVLGVLIGKGIASISKKSDTKQFAIIDENVDKAPKEIITPDKEEITFNNEFVNILLVGIDEGDLSENAILNTREADSILLLNYYYNEKVVNVTSIPRDMSVVVEEQYFNVRDALKFGGINYLITSVEGNLKCKVDNYVLLDIELFKEIVDIIGKIDIKIPYDMEYDDNLQDLHIRFTKGETISLDGEMASQYVRWRMNNDGWTLPNNDISRIEHFQNFMIEMLNEFKKPSSYMRLGMVAEAVGKNVTTDVSVVGIARYVLDINEIEKKNITFNTLKGEFTKGVEQDSFIISSDENQELIRLLNGKGIKNINRNEMKVKVIYESDYTQLPDLKEKFKILGYNNVVYEVGKVEESEMLFIEELSDDIDYLVYELGMEKYDLLSQNDEKFDIILKIK</sequence>
<evidence type="ECO:0000313" key="6">
    <source>
        <dbReference type="Proteomes" id="UP001056429"/>
    </source>
</evidence>
<organism evidence="5 6">
    <name type="scientific">Oceanirhabdus seepicola</name>
    <dbReference type="NCBI Taxonomy" id="2828781"/>
    <lineage>
        <taxon>Bacteria</taxon>
        <taxon>Bacillati</taxon>
        <taxon>Bacillota</taxon>
        <taxon>Clostridia</taxon>
        <taxon>Eubacteriales</taxon>
        <taxon>Clostridiaceae</taxon>
        <taxon>Oceanirhabdus</taxon>
    </lineage>
</organism>
<dbReference type="RefSeq" id="WP_250859834.1">
    <property type="nucleotide sequence ID" value="NZ_JAGSOJ010000002.1"/>
</dbReference>
<comment type="caution">
    <text evidence="5">The sequence shown here is derived from an EMBL/GenBank/DDBJ whole genome shotgun (WGS) entry which is preliminary data.</text>
</comment>
<dbReference type="EMBL" id="JAGSOJ010000002">
    <property type="protein sequence ID" value="MCM1990742.1"/>
    <property type="molecule type" value="Genomic_DNA"/>
</dbReference>
<keyword evidence="3" id="KW-1133">Transmembrane helix</keyword>
<protein>
    <submittedName>
        <fullName evidence="5">LCP family protein</fullName>
    </submittedName>
</protein>
<name>A0A9J6P3I8_9CLOT</name>
<feature type="region of interest" description="Disordered" evidence="2">
    <location>
        <begin position="1"/>
        <end position="26"/>
    </location>
</feature>
<dbReference type="PANTHER" id="PTHR33392">
    <property type="entry name" value="POLYISOPRENYL-TEICHOIC ACID--PEPTIDOGLYCAN TEICHOIC ACID TRANSFERASE TAGU"/>
    <property type="match status" value="1"/>
</dbReference>
<feature type="compositionally biased region" description="Basic residues" evidence="2">
    <location>
        <begin position="17"/>
        <end position="26"/>
    </location>
</feature>
<evidence type="ECO:0000313" key="5">
    <source>
        <dbReference type="EMBL" id="MCM1990742.1"/>
    </source>
</evidence>
<proteinExistence type="inferred from homology"/>
<keyword evidence="3" id="KW-0812">Transmembrane</keyword>
<dbReference type="Proteomes" id="UP001056429">
    <property type="component" value="Unassembled WGS sequence"/>
</dbReference>
<dbReference type="PANTHER" id="PTHR33392:SF6">
    <property type="entry name" value="POLYISOPRENYL-TEICHOIC ACID--PEPTIDOGLYCAN TEICHOIC ACID TRANSFERASE TAGU"/>
    <property type="match status" value="1"/>
</dbReference>
<accession>A0A9J6P3I8</accession>
<feature type="domain" description="Cell envelope-related transcriptional attenuator" evidence="4">
    <location>
        <begin position="121"/>
        <end position="273"/>
    </location>
</feature>
<dbReference type="AlphaFoldDB" id="A0A9J6P3I8"/>
<feature type="transmembrane region" description="Helical" evidence="3">
    <location>
        <begin position="29"/>
        <end position="53"/>
    </location>
</feature>
<reference evidence="5" key="1">
    <citation type="journal article" date="2021" name="mSystems">
        <title>Bacteria and Archaea Synergistically Convert Glycine Betaine to Biogenic Methane in the Formosa Cold Seep of the South China Sea.</title>
        <authorList>
            <person name="Li L."/>
            <person name="Zhang W."/>
            <person name="Zhang S."/>
            <person name="Song L."/>
            <person name="Sun Q."/>
            <person name="Zhang H."/>
            <person name="Xiang H."/>
            <person name="Dong X."/>
        </authorList>
    </citation>
    <scope>NUCLEOTIDE SEQUENCE</scope>
    <source>
        <strain evidence="5">ZWT</strain>
    </source>
</reference>
<dbReference type="Gene3D" id="3.40.630.190">
    <property type="entry name" value="LCP protein"/>
    <property type="match status" value="1"/>
</dbReference>
<dbReference type="InterPro" id="IPR050922">
    <property type="entry name" value="LytR/CpsA/Psr_CW_biosynth"/>
</dbReference>
<dbReference type="NCBIfam" id="TIGR00350">
    <property type="entry name" value="lytR_cpsA_psr"/>
    <property type="match status" value="1"/>
</dbReference>
<keyword evidence="3" id="KW-0472">Membrane</keyword>
<dbReference type="Pfam" id="PF03816">
    <property type="entry name" value="LytR_cpsA_psr"/>
    <property type="match status" value="1"/>
</dbReference>
<comment type="similarity">
    <text evidence="1">Belongs to the LytR/CpsA/Psr (LCP) family.</text>
</comment>